<dbReference type="AlphaFoldDB" id="A0A1H7HL84"/>
<accession>A0A1H7HL84</accession>
<keyword evidence="3" id="KW-1185">Reference proteome</keyword>
<dbReference type="RefSeq" id="WP_074789959.1">
    <property type="nucleotide sequence ID" value="NZ_FNZX01000006.1"/>
</dbReference>
<evidence type="ECO:0000313" key="3">
    <source>
        <dbReference type="Proteomes" id="UP000182321"/>
    </source>
</evidence>
<name>A0A1H7HL84_9FIRM</name>
<dbReference type="EMBL" id="FNZX01000006">
    <property type="protein sequence ID" value="SEK51021.1"/>
    <property type="molecule type" value="Genomic_DNA"/>
</dbReference>
<organism evidence="2 3">
    <name type="scientific">Pseudobutyrivibrio ruminis</name>
    <dbReference type="NCBI Taxonomy" id="46206"/>
    <lineage>
        <taxon>Bacteria</taxon>
        <taxon>Bacillati</taxon>
        <taxon>Bacillota</taxon>
        <taxon>Clostridia</taxon>
        <taxon>Lachnospirales</taxon>
        <taxon>Lachnospiraceae</taxon>
        <taxon>Pseudobutyrivibrio</taxon>
    </lineage>
</organism>
<evidence type="ECO:0000256" key="1">
    <source>
        <dbReference type="SAM" id="MobiDB-lite"/>
    </source>
</evidence>
<gene>
    <name evidence="2" type="ORF">SAMN02910377_01033</name>
</gene>
<evidence type="ECO:0000313" key="2">
    <source>
        <dbReference type="EMBL" id="SEK51021.1"/>
    </source>
</evidence>
<protein>
    <submittedName>
        <fullName evidence="2">Uncharacterized protein</fullName>
    </submittedName>
</protein>
<dbReference type="Proteomes" id="UP000182321">
    <property type="component" value="Unassembled WGS sequence"/>
</dbReference>
<sequence length="244" mass="26438">MELSTLSSVSSNIAGTYSKTTNSDGSVTETLEFNASKQEVSASKFSDEAAVYEKSDEQSLTTDNYKKTDRTALIQQLKADQEKMINNLLDIVMKTINGQGSTFAIATQDDMWKFLAEGKFTADEETIAKAKEDISEDGYWGVNQTSDRIVDFAIALSGGDTSKADMLLDAFKKGYEQATGTWGKDLPDISSKTYDAVLDKFEQWKNGSYSSGSNSANNAGAAGGTSITYMENISTVSSSTYIET</sequence>
<feature type="region of interest" description="Disordered" evidence="1">
    <location>
        <begin position="1"/>
        <end position="27"/>
    </location>
</feature>
<reference evidence="3" key="1">
    <citation type="submission" date="2016-10" db="EMBL/GenBank/DDBJ databases">
        <authorList>
            <person name="Varghese N."/>
        </authorList>
    </citation>
    <scope>NUCLEOTIDE SEQUENCE [LARGE SCALE GENOMIC DNA]</scope>
    <source>
        <strain evidence="3">ACV-9</strain>
    </source>
</reference>
<proteinExistence type="predicted"/>